<dbReference type="Proteomes" id="UP000812961">
    <property type="component" value="Unassembled WGS sequence"/>
</dbReference>
<evidence type="ECO:0000313" key="1">
    <source>
        <dbReference type="EMBL" id="MBW8684436.1"/>
    </source>
</evidence>
<accession>A0ABS7GAT0</accession>
<dbReference type="RefSeq" id="WP_220249611.1">
    <property type="nucleotide sequence ID" value="NZ_JAICCF010000001.1"/>
</dbReference>
<protein>
    <submittedName>
        <fullName evidence="1">Uncharacterized protein</fullName>
    </submittedName>
</protein>
<keyword evidence="2" id="KW-1185">Reference proteome</keyword>
<name>A0ABS7GAT0_9BACT</name>
<sequence>MAKQTSLITFTGRLGNLIGYSRKGKYFLRSKPEVVRQTPATRRAAKRFGKASKRAALIRQACVQELDIMPDGQHVNRLTSMLLRTGMHHISKLAGFRFHQHTGINRFFASMPVLSADNTVHIPAQVLPVHKHMSALEVKIIATRIDFITQQVTSTDVACMVIDLHVPFTGAAMTMYAPGQGCLVMTLQVRCLSGDVPSANAQYIAADIIAVQLPAVQPSADSAICYVYPRAYRYTRYSSACAYDTTATGFIQRE</sequence>
<evidence type="ECO:0000313" key="2">
    <source>
        <dbReference type="Proteomes" id="UP000812961"/>
    </source>
</evidence>
<organism evidence="1 2">
    <name type="scientific">Chitinophaga rhizophila</name>
    <dbReference type="NCBI Taxonomy" id="2866212"/>
    <lineage>
        <taxon>Bacteria</taxon>
        <taxon>Pseudomonadati</taxon>
        <taxon>Bacteroidota</taxon>
        <taxon>Chitinophagia</taxon>
        <taxon>Chitinophagales</taxon>
        <taxon>Chitinophagaceae</taxon>
        <taxon>Chitinophaga</taxon>
    </lineage>
</organism>
<gene>
    <name evidence="1" type="ORF">K1Y79_08830</name>
</gene>
<dbReference type="EMBL" id="JAICCF010000001">
    <property type="protein sequence ID" value="MBW8684436.1"/>
    <property type="molecule type" value="Genomic_DNA"/>
</dbReference>
<proteinExistence type="predicted"/>
<reference evidence="1 2" key="1">
    <citation type="submission" date="2021-08" db="EMBL/GenBank/DDBJ databases">
        <title>The genome sequence of Chitinophaga sp. B61.</title>
        <authorList>
            <person name="Zhang X."/>
        </authorList>
    </citation>
    <scope>NUCLEOTIDE SEQUENCE [LARGE SCALE GENOMIC DNA]</scope>
    <source>
        <strain evidence="1 2">B61</strain>
    </source>
</reference>
<comment type="caution">
    <text evidence="1">The sequence shown here is derived from an EMBL/GenBank/DDBJ whole genome shotgun (WGS) entry which is preliminary data.</text>
</comment>